<feature type="domain" description="MADF" evidence="2">
    <location>
        <begin position="85"/>
        <end position="128"/>
    </location>
</feature>
<dbReference type="AlphaFoldDB" id="A0A7R8VMS2"/>
<dbReference type="EMBL" id="OA567434">
    <property type="protein sequence ID" value="CAD7200340.1"/>
    <property type="molecule type" value="Genomic_DNA"/>
</dbReference>
<gene>
    <name evidence="3" type="ORF">TDIB3V08_LOCUS6561</name>
</gene>
<proteinExistence type="predicted"/>
<feature type="compositionally biased region" description="Polar residues" evidence="1">
    <location>
        <begin position="7"/>
        <end position="20"/>
    </location>
</feature>
<accession>A0A7R8VMS2</accession>
<feature type="compositionally biased region" description="Basic and acidic residues" evidence="1">
    <location>
        <begin position="73"/>
        <end position="82"/>
    </location>
</feature>
<feature type="region of interest" description="Disordered" evidence="1">
    <location>
        <begin position="1"/>
        <end position="46"/>
    </location>
</feature>
<sequence length="145" mass="16817">MSYLILETSSSVKLEGNWSSREAEQEHDGGPKPFTPASRVTPSQESMMRQITDFISPAEQVLPNPQENIPSKCLEDSKQERKPLQEMVKEKWHHLRSNYMREKRKVKELPSGSARKKTISWTYFNEMECLDTYLQQRLSSGNVPD</sequence>
<evidence type="ECO:0000313" key="3">
    <source>
        <dbReference type="EMBL" id="CAD7200340.1"/>
    </source>
</evidence>
<reference evidence="3" key="1">
    <citation type="submission" date="2020-11" db="EMBL/GenBank/DDBJ databases">
        <authorList>
            <person name="Tran Van P."/>
        </authorList>
    </citation>
    <scope>NUCLEOTIDE SEQUENCE</scope>
</reference>
<feature type="compositionally biased region" description="Basic and acidic residues" evidence="1">
    <location>
        <begin position="21"/>
        <end position="30"/>
    </location>
</feature>
<name>A0A7R8VMS2_TIMDO</name>
<protein>
    <recommendedName>
        <fullName evidence="2">MADF domain-containing protein</fullName>
    </recommendedName>
</protein>
<dbReference type="Pfam" id="PF10545">
    <property type="entry name" value="MADF_DNA_bdg"/>
    <property type="match status" value="1"/>
</dbReference>
<feature type="region of interest" description="Disordered" evidence="1">
    <location>
        <begin position="58"/>
        <end position="82"/>
    </location>
</feature>
<dbReference type="InterPro" id="IPR006578">
    <property type="entry name" value="MADF-dom"/>
</dbReference>
<organism evidence="3">
    <name type="scientific">Timema douglasi</name>
    <name type="common">Walking stick</name>
    <dbReference type="NCBI Taxonomy" id="61478"/>
    <lineage>
        <taxon>Eukaryota</taxon>
        <taxon>Metazoa</taxon>
        <taxon>Ecdysozoa</taxon>
        <taxon>Arthropoda</taxon>
        <taxon>Hexapoda</taxon>
        <taxon>Insecta</taxon>
        <taxon>Pterygota</taxon>
        <taxon>Neoptera</taxon>
        <taxon>Polyneoptera</taxon>
        <taxon>Phasmatodea</taxon>
        <taxon>Timematodea</taxon>
        <taxon>Timematoidea</taxon>
        <taxon>Timematidae</taxon>
        <taxon>Timema</taxon>
    </lineage>
</organism>
<evidence type="ECO:0000256" key="1">
    <source>
        <dbReference type="SAM" id="MobiDB-lite"/>
    </source>
</evidence>
<evidence type="ECO:0000259" key="2">
    <source>
        <dbReference type="Pfam" id="PF10545"/>
    </source>
</evidence>